<evidence type="ECO:0000313" key="2">
    <source>
        <dbReference type="Proteomes" id="UP000199354"/>
    </source>
</evidence>
<dbReference type="RefSeq" id="WP_091147140.1">
    <property type="nucleotide sequence ID" value="NZ_FMVF01000035.1"/>
</dbReference>
<evidence type="ECO:0000313" key="1">
    <source>
        <dbReference type="EMBL" id="SCY99395.1"/>
    </source>
</evidence>
<dbReference type="AlphaFoldDB" id="A0A1G5KFI2"/>
<reference evidence="1 2" key="1">
    <citation type="submission" date="2016-10" db="EMBL/GenBank/DDBJ databases">
        <authorList>
            <person name="de Groot N.N."/>
        </authorList>
    </citation>
    <scope>NUCLEOTIDE SEQUENCE [LARGE SCALE GENOMIC DNA]</scope>
    <source>
        <strain evidence="1 2">CGMCC 1.7031</strain>
    </source>
</reference>
<accession>A0A1G5KFI2</accession>
<proteinExistence type="predicted"/>
<dbReference type="Proteomes" id="UP000199354">
    <property type="component" value="Unassembled WGS sequence"/>
</dbReference>
<organism evidence="1 2">
    <name type="scientific">Flavobacterium caeni</name>
    <dbReference type="NCBI Taxonomy" id="490189"/>
    <lineage>
        <taxon>Bacteria</taxon>
        <taxon>Pseudomonadati</taxon>
        <taxon>Bacteroidota</taxon>
        <taxon>Flavobacteriia</taxon>
        <taxon>Flavobacteriales</taxon>
        <taxon>Flavobacteriaceae</taxon>
        <taxon>Flavobacterium</taxon>
    </lineage>
</organism>
<sequence length="225" mass="26441">MKYILILYASLSFGQEEIISENSDFLRTEVINTTIDDVLQNPSKFDNKIIKLDGYLDTQFEGMRIYADSSSYDLYDTKRSIYLRMTSFTPCGATRKKFATLTGKFNLIRDKYLEIKLYEAQIHKTLLTDGSKGFLQEILNLKESIINDKLINQNKLKGFMCFTDLDFNKVNGIYRPTLSDFEKLKEWYNENKFNISSYSYHRSINLIDKNGMRSKEGCFDYWYSN</sequence>
<dbReference type="STRING" id="490189.SAMN02927903_03283"/>
<dbReference type="OrthoDB" id="9799825at2"/>
<dbReference type="EMBL" id="FMVF01000035">
    <property type="protein sequence ID" value="SCY99395.1"/>
    <property type="molecule type" value="Genomic_DNA"/>
</dbReference>
<name>A0A1G5KFI2_9FLAO</name>
<keyword evidence="2" id="KW-1185">Reference proteome</keyword>
<gene>
    <name evidence="1" type="ORF">SAMN02927903_03283</name>
</gene>
<protein>
    <submittedName>
        <fullName evidence="1">Uncharacterized protein</fullName>
    </submittedName>
</protein>